<dbReference type="EMBL" id="JAODUO010000360">
    <property type="protein sequence ID" value="KAK2182243.1"/>
    <property type="molecule type" value="Genomic_DNA"/>
</dbReference>
<reference evidence="1" key="1">
    <citation type="journal article" date="2023" name="Mol. Biol. Evol.">
        <title>Third-Generation Sequencing Reveals the Adaptive Role of the Epigenome in Three Deep-Sea Polychaetes.</title>
        <authorList>
            <person name="Perez M."/>
            <person name="Aroh O."/>
            <person name="Sun Y."/>
            <person name="Lan Y."/>
            <person name="Juniper S.K."/>
            <person name="Young C.R."/>
            <person name="Angers B."/>
            <person name="Qian P.Y."/>
        </authorList>
    </citation>
    <scope>NUCLEOTIDE SEQUENCE</scope>
    <source>
        <strain evidence="1">R07B-5</strain>
    </source>
</reference>
<dbReference type="Proteomes" id="UP001209878">
    <property type="component" value="Unassembled WGS sequence"/>
</dbReference>
<evidence type="ECO:0000313" key="2">
    <source>
        <dbReference type="Proteomes" id="UP001209878"/>
    </source>
</evidence>
<name>A0AAD9NVD1_RIDPI</name>
<protein>
    <submittedName>
        <fullName evidence="1">Uncharacterized protein</fullName>
    </submittedName>
</protein>
<proteinExistence type="predicted"/>
<gene>
    <name evidence="1" type="ORF">NP493_359g01049</name>
</gene>
<keyword evidence="2" id="KW-1185">Reference proteome</keyword>
<dbReference type="AlphaFoldDB" id="A0AAD9NVD1"/>
<comment type="caution">
    <text evidence="1">The sequence shown here is derived from an EMBL/GenBank/DDBJ whole genome shotgun (WGS) entry which is preliminary data.</text>
</comment>
<sequence length="107" mass="12237">MQHQPQVRTACHGLHCCYKLALVTTGSHQPPQACTMRHMLTTLHRLVAVLYGQRTHYQTQYQHQHINYQHPSRMTNYCMRSFTQVMDGLANLESPTGHTEGPAAHTI</sequence>
<evidence type="ECO:0000313" key="1">
    <source>
        <dbReference type="EMBL" id="KAK2182243.1"/>
    </source>
</evidence>
<organism evidence="1 2">
    <name type="scientific">Ridgeia piscesae</name>
    <name type="common">Tubeworm</name>
    <dbReference type="NCBI Taxonomy" id="27915"/>
    <lineage>
        <taxon>Eukaryota</taxon>
        <taxon>Metazoa</taxon>
        <taxon>Spiralia</taxon>
        <taxon>Lophotrochozoa</taxon>
        <taxon>Annelida</taxon>
        <taxon>Polychaeta</taxon>
        <taxon>Sedentaria</taxon>
        <taxon>Canalipalpata</taxon>
        <taxon>Sabellida</taxon>
        <taxon>Siboglinidae</taxon>
        <taxon>Ridgeia</taxon>
    </lineage>
</organism>
<accession>A0AAD9NVD1</accession>